<accession>A0A813G1I7</accession>
<gene>
    <name evidence="3" type="ORF">PGLA1383_LOCUS36521</name>
</gene>
<dbReference type="AlphaFoldDB" id="A0A813G1I7"/>
<evidence type="ECO:0000256" key="1">
    <source>
        <dbReference type="SAM" id="MobiDB-lite"/>
    </source>
</evidence>
<proteinExistence type="predicted"/>
<evidence type="ECO:0000256" key="2">
    <source>
        <dbReference type="SAM" id="Phobius"/>
    </source>
</evidence>
<reference evidence="3" key="1">
    <citation type="submission" date="2021-02" db="EMBL/GenBank/DDBJ databases">
        <authorList>
            <person name="Dougan E. K."/>
            <person name="Rhodes N."/>
            <person name="Thang M."/>
            <person name="Chan C."/>
        </authorList>
    </citation>
    <scope>NUCLEOTIDE SEQUENCE</scope>
</reference>
<name>A0A813G1I7_POLGL</name>
<dbReference type="Proteomes" id="UP000654075">
    <property type="component" value="Unassembled WGS sequence"/>
</dbReference>
<comment type="caution">
    <text evidence="3">The sequence shown here is derived from an EMBL/GenBank/DDBJ whole genome shotgun (WGS) entry which is preliminary data.</text>
</comment>
<feature type="non-terminal residue" evidence="3">
    <location>
        <position position="1"/>
    </location>
</feature>
<evidence type="ECO:0000313" key="3">
    <source>
        <dbReference type="EMBL" id="CAE8618926.1"/>
    </source>
</evidence>
<protein>
    <submittedName>
        <fullName evidence="3">Uncharacterized protein</fullName>
    </submittedName>
</protein>
<sequence length="195" mass="21002">ADVRPLSSTGTYKAEVLACRDVCYRDPGCSIWEHSTQDGCWYGYSDVCSPGFPESKSQVAGERVARACGSQIQLQEQTDYVKVFGIFGSVAFLLFVCGILVILLGLATGAAERAAERGKGGARAAAMLSAEEDTDDEEATSRQRRVSSEQMRAAVAGGLVPPTQFLQRPPTILPQHMQQGVQPYGPVPGMQFRPL</sequence>
<feature type="transmembrane region" description="Helical" evidence="2">
    <location>
        <begin position="83"/>
        <end position="107"/>
    </location>
</feature>
<feature type="region of interest" description="Disordered" evidence="1">
    <location>
        <begin position="125"/>
        <end position="152"/>
    </location>
</feature>
<keyword evidence="2" id="KW-0472">Membrane</keyword>
<keyword evidence="2" id="KW-0812">Transmembrane</keyword>
<keyword evidence="4" id="KW-1185">Reference proteome</keyword>
<evidence type="ECO:0000313" key="4">
    <source>
        <dbReference type="Proteomes" id="UP000654075"/>
    </source>
</evidence>
<dbReference type="OrthoDB" id="446208at2759"/>
<keyword evidence="2" id="KW-1133">Transmembrane helix</keyword>
<organism evidence="3 4">
    <name type="scientific">Polarella glacialis</name>
    <name type="common">Dinoflagellate</name>
    <dbReference type="NCBI Taxonomy" id="89957"/>
    <lineage>
        <taxon>Eukaryota</taxon>
        <taxon>Sar</taxon>
        <taxon>Alveolata</taxon>
        <taxon>Dinophyceae</taxon>
        <taxon>Suessiales</taxon>
        <taxon>Suessiaceae</taxon>
        <taxon>Polarella</taxon>
    </lineage>
</organism>
<dbReference type="EMBL" id="CAJNNV010026747">
    <property type="protein sequence ID" value="CAE8618926.1"/>
    <property type="molecule type" value="Genomic_DNA"/>
</dbReference>